<organism evidence="8 9">
    <name type="scientific">Aeoliella straminimaris</name>
    <dbReference type="NCBI Taxonomy" id="2954799"/>
    <lineage>
        <taxon>Bacteria</taxon>
        <taxon>Pseudomonadati</taxon>
        <taxon>Planctomycetota</taxon>
        <taxon>Planctomycetia</taxon>
        <taxon>Pirellulales</taxon>
        <taxon>Lacipirellulaceae</taxon>
        <taxon>Aeoliella</taxon>
    </lineage>
</organism>
<feature type="domain" description="Mce/MlaD" evidence="7">
    <location>
        <begin position="170"/>
        <end position="230"/>
    </location>
</feature>
<gene>
    <name evidence="8" type="ORF">NG895_05840</name>
</gene>
<dbReference type="InterPro" id="IPR003399">
    <property type="entry name" value="Mce/MlaD"/>
</dbReference>
<comment type="caution">
    <text evidence="8">The sequence shown here is derived from an EMBL/GenBank/DDBJ whole genome shotgun (WGS) entry which is preliminary data.</text>
</comment>
<evidence type="ECO:0000256" key="4">
    <source>
        <dbReference type="ARBA" id="ARBA00022692"/>
    </source>
</evidence>
<proteinExistence type="predicted"/>
<evidence type="ECO:0000256" key="2">
    <source>
        <dbReference type="ARBA" id="ARBA00022475"/>
    </source>
</evidence>
<keyword evidence="5" id="KW-1133">Transmembrane helix</keyword>
<dbReference type="GO" id="GO:0005886">
    <property type="term" value="C:plasma membrane"/>
    <property type="evidence" value="ECO:0007669"/>
    <property type="project" value="UniProtKB-SubCell"/>
</dbReference>
<evidence type="ECO:0000313" key="9">
    <source>
        <dbReference type="Proteomes" id="UP001155241"/>
    </source>
</evidence>
<name>A0A9X2JFL3_9BACT</name>
<evidence type="ECO:0000259" key="7">
    <source>
        <dbReference type="Pfam" id="PF02470"/>
    </source>
</evidence>
<dbReference type="PANTHER" id="PTHR30462:SF0">
    <property type="entry name" value="INTERMEMBRANE TRANSPORT PROTEIN YEBT"/>
    <property type="match status" value="1"/>
</dbReference>
<dbReference type="PANTHER" id="PTHR30462">
    <property type="entry name" value="INTERMEMBRANE TRANSPORT PROTEIN PQIB-RELATED"/>
    <property type="match status" value="1"/>
</dbReference>
<protein>
    <submittedName>
        <fullName evidence="8">MlaD family protein</fullName>
    </submittedName>
</protein>
<evidence type="ECO:0000256" key="1">
    <source>
        <dbReference type="ARBA" id="ARBA00004533"/>
    </source>
</evidence>
<keyword evidence="6" id="KW-0472">Membrane</keyword>
<evidence type="ECO:0000256" key="3">
    <source>
        <dbReference type="ARBA" id="ARBA00022519"/>
    </source>
</evidence>
<keyword evidence="9" id="KW-1185">Reference proteome</keyword>
<keyword evidence="4" id="KW-0812">Transmembrane</keyword>
<feature type="domain" description="Mce/MlaD" evidence="7">
    <location>
        <begin position="54"/>
        <end position="143"/>
    </location>
</feature>
<sequence>MTTQSRTPDQPTDEFPTARLEPRRVIGNSKMWWATAAALVVAGLLVWRSTESVGPTITIRFPEGHGLTVGDFVRHRGIEVGHVDRIELASDLESIEVEVTLLAGAEEIAREGTRFWIVRPQISLVEVRGLDTAIGAKYIAVSPAAQDAQQQLEFEGLATPPAGDAYRSGMEVVLRGDSSYGLTADAPVSWRGVDVGQVLSVDLASDTRYVDVRVRIDSAYKNLVRANSKFWATSGLGIDAGFTGFSLKAESLTTIARGGVSFITPADDDQATAVQPGHVFTLHAEEDADWTEDASTVSLIDFPLPPTVILRATWKQKYLGFTRSYDQDSSAVVVATDKGQQLFAPDGAAYAPEDALDDTWHLDLFAPGSKGPLAELGGNFDIGRRKGGVAVLPLEHRVPASHAIPADRVRTPPEPEDCCLVRSVAGDSGASSVIHSLSRALLTQSGDVWQVDPDGADLDDWHGAAVVATSDGALVGLFVVTSSGPTIAPLRVAR</sequence>
<keyword evidence="2" id="KW-1003">Cell membrane</keyword>
<dbReference type="InterPro" id="IPR051800">
    <property type="entry name" value="PqiA-PqiB_transport"/>
</dbReference>
<keyword evidence="3" id="KW-0997">Cell inner membrane</keyword>
<evidence type="ECO:0000256" key="6">
    <source>
        <dbReference type="ARBA" id="ARBA00023136"/>
    </source>
</evidence>
<evidence type="ECO:0000313" key="8">
    <source>
        <dbReference type="EMBL" id="MCO6043422.1"/>
    </source>
</evidence>
<comment type="subcellular location">
    <subcellularLocation>
        <location evidence="1">Cell inner membrane</location>
    </subcellularLocation>
</comment>
<dbReference type="RefSeq" id="WP_252851529.1">
    <property type="nucleotide sequence ID" value="NZ_JAMXLR010000024.1"/>
</dbReference>
<reference evidence="8" key="1">
    <citation type="submission" date="2022-06" db="EMBL/GenBank/DDBJ databases">
        <title>Aeoliella straminimaris, a novel planctomycete from sediments.</title>
        <authorList>
            <person name="Vitorino I.R."/>
            <person name="Lage O.M."/>
        </authorList>
    </citation>
    <scope>NUCLEOTIDE SEQUENCE</scope>
    <source>
        <strain evidence="8">ICT_H6.2</strain>
    </source>
</reference>
<dbReference type="Pfam" id="PF02470">
    <property type="entry name" value="MlaD"/>
    <property type="match status" value="2"/>
</dbReference>
<accession>A0A9X2JFL3</accession>
<evidence type="ECO:0000256" key="5">
    <source>
        <dbReference type="ARBA" id="ARBA00022989"/>
    </source>
</evidence>
<dbReference type="AlphaFoldDB" id="A0A9X2JFL3"/>
<dbReference type="EMBL" id="JAMXLR010000024">
    <property type="protein sequence ID" value="MCO6043422.1"/>
    <property type="molecule type" value="Genomic_DNA"/>
</dbReference>
<dbReference type="Proteomes" id="UP001155241">
    <property type="component" value="Unassembled WGS sequence"/>
</dbReference>